<name>A0ABM0LXM1_SACKO</name>
<evidence type="ECO:0000313" key="7">
    <source>
        <dbReference type="Proteomes" id="UP000694865"/>
    </source>
</evidence>
<feature type="transmembrane region" description="Helical" evidence="6">
    <location>
        <begin position="66"/>
        <end position="85"/>
    </location>
</feature>
<feature type="region of interest" description="Disordered" evidence="5">
    <location>
        <begin position="366"/>
        <end position="389"/>
    </location>
</feature>
<evidence type="ECO:0000256" key="6">
    <source>
        <dbReference type="SAM" id="Phobius"/>
    </source>
</evidence>
<sequence length="586" mass="65341">MSTVDESNCSLVPLSVKDLVQDMTPYGLAILVIESLIVLVSLIIYFEAYFFIKTILAREPTGRKSVFVLGLYPVFITLSYMSVLIPRTSTVTMPAASMYLSVVLHRLISIQADYFGGRRNYIEIITGQEVSLASFPFCICPCLPVMTMDAKHVKIIECGIMQHAVLRPLFYYIILIIESATYIYPTKNEDVQCNRSQPPVTVRGKCGRAPAVIHLACVTGTVHATATVLPIFSEDDVLCHSRLGDGHCISRSSFVGTANGRAKRQTFPNSKFFHRPGLTQSSINKRINPWTTDMLIRNAANVDLLNDVEDTSKNCILIHEENYDDRNVSDLRLPEKTTPLFERNGRVPVNLSHVVCFTLPGSTDDAYTSSTEKRTSHVSPGDCNADQGDVRSPDDLDGISTSFTACQDSGRGKHTKAVNKRTNCSYEPSFFTERNVRDSLGDAAEIRQKRPNLRSDLYYESEFADILVENNEDLTDNDRALLKVNPLINPLWDPSLELACLATALKEKRRLARKRKSDELVGKCGFKNIPMLETVHEHEEYDGEEESERVEMGKDEVGESLGESELGSGEGEDEEGEEGQHENSSI</sequence>
<evidence type="ECO:0000313" key="8">
    <source>
        <dbReference type="RefSeq" id="XP_006812512.1"/>
    </source>
</evidence>
<accession>A0ABM0LXM1</accession>
<dbReference type="SMART" id="SM01417">
    <property type="entry name" value="Solute_trans_a"/>
    <property type="match status" value="1"/>
</dbReference>
<evidence type="ECO:0000256" key="4">
    <source>
        <dbReference type="ARBA" id="ARBA00023136"/>
    </source>
</evidence>
<reference evidence="8" key="1">
    <citation type="submission" date="2025-08" db="UniProtKB">
        <authorList>
            <consortium name="RefSeq"/>
        </authorList>
    </citation>
    <scope>IDENTIFICATION</scope>
    <source>
        <tissue evidence="8">Testes</tissue>
    </source>
</reference>
<comment type="subcellular location">
    <subcellularLocation>
        <location evidence="1">Membrane</location>
        <topology evidence="1">Multi-pass membrane protein</topology>
    </subcellularLocation>
</comment>
<dbReference type="GeneID" id="102807005"/>
<dbReference type="PANTHER" id="PTHR23423">
    <property type="entry name" value="ORGANIC SOLUTE TRANSPORTER-RELATED"/>
    <property type="match status" value="1"/>
</dbReference>
<keyword evidence="2 6" id="KW-0812">Transmembrane</keyword>
<evidence type="ECO:0000256" key="1">
    <source>
        <dbReference type="ARBA" id="ARBA00004141"/>
    </source>
</evidence>
<evidence type="ECO:0000256" key="2">
    <source>
        <dbReference type="ARBA" id="ARBA00022692"/>
    </source>
</evidence>
<keyword evidence="3 6" id="KW-1133">Transmembrane helix</keyword>
<proteinExistence type="predicted"/>
<dbReference type="RefSeq" id="XP_006812512.1">
    <property type="nucleotide sequence ID" value="XM_006812449.1"/>
</dbReference>
<evidence type="ECO:0000256" key="5">
    <source>
        <dbReference type="SAM" id="MobiDB-lite"/>
    </source>
</evidence>
<organism evidence="7 8">
    <name type="scientific">Saccoglossus kowalevskii</name>
    <name type="common">Acorn worm</name>
    <dbReference type="NCBI Taxonomy" id="10224"/>
    <lineage>
        <taxon>Eukaryota</taxon>
        <taxon>Metazoa</taxon>
        <taxon>Hemichordata</taxon>
        <taxon>Enteropneusta</taxon>
        <taxon>Harrimaniidae</taxon>
        <taxon>Saccoglossus</taxon>
    </lineage>
</organism>
<keyword evidence="7" id="KW-1185">Reference proteome</keyword>
<gene>
    <name evidence="8" type="primary">LOC102807005</name>
</gene>
<dbReference type="Proteomes" id="UP000694865">
    <property type="component" value="Unplaced"/>
</dbReference>
<keyword evidence="4 6" id="KW-0472">Membrane</keyword>
<dbReference type="InterPro" id="IPR005178">
    <property type="entry name" value="Ostalpha/TMEM184C"/>
</dbReference>
<protein>
    <submittedName>
        <fullName evidence="8">Uncharacterized protein LOC102807005</fullName>
    </submittedName>
</protein>
<feature type="region of interest" description="Disordered" evidence="5">
    <location>
        <begin position="535"/>
        <end position="586"/>
    </location>
</feature>
<evidence type="ECO:0000256" key="3">
    <source>
        <dbReference type="ARBA" id="ARBA00022989"/>
    </source>
</evidence>
<feature type="transmembrane region" description="Helical" evidence="6">
    <location>
        <begin position="26"/>
        <end position="46"/>
    </location>
</feature>
<dbReference type="Pfam" id="PF03619">
    <property type="entry name" value="Solute_trans_a"/>
    <property type="match status" value="1"/>
</dbReference>